<name>A0A818XJF7_9BILA</name>
<reference evidence="1" key="1">
    <citation type="submission" date="2021-02" db="EMBL/GenBank/DDBJ databases">
        <authorList>
            <person name="Nowell W R."/>
        </authorList>
    </citation>
    <scope>NUCLEOTIDE SEQUENCE</scope>
</reference>
<evidence type="ECO:0000313" key="2">
    <source>
        <dbReference type="Proteomes" id="UP000663865"/>
    </source>
</evidence>
<comment type="caution">
    <text evidence="1">The sequence shown here is derived from an EMBL/GenBank/DDBJ whole genome shotgun (WGS) entry which is preliminary data.</text>
</comment>
<gene>
    <name evidence="1" type="ORF">KIK155_LOCUS29056</name>
</gene>
<organism evidence="1 2">
    <name type="scientific">Rotaria socialis</name>
    <dbReference type="NCBI Taxonomy" id="392032"/>
    <lineage>
        <taxon>Eukaryota</taxon>
        <taxon>Metazoa</taxon>
        <taxon>Spiralia</taxon>
        <taxon>Gnathifera</taxon>
        <taxon>Rotifera</taxon>
        <taxon>Eurotatoria</taxon>
        <taxon>Bdelloidea</taxon>
        <taxon>Philodinida</taxon>
        <taxon>Philodinidae</taxon>
        <taxon>Rotaria</taxon>
    </lineage>
</organism>
<evidence type="ECO:0000313" key="1">
    <source>
        <dbReference type="EMBL" id="CAF3739490.1"/>
    </source>
</evidence>
<dbReference type="AlphaFoldDB" id="A0A818XJF7"/>
<dbReference type="EMBL" id="CAJNYV010005349">
    <property type="protein sequence ID" value="CAF3739490.1"/>
    <property type="molecule type" value="Genomic_DNA"/>
</dbReference>
<dbReference type="Proteomes" id="UP000663865">
    <property type="component" value="Unassembled WGS sequence"/>
</dbReference>
<proteinExistence type="predicted"/>
<sequence>MSSIEELPPVQQKVLASLELWGNEEMKKENYSKLLNSIHELKESSQFDQIKHELDTLFEPEVSQVQVKKRKLLYDKIDGTLLQLTNEYDNGQLTQTDLAIMLGKAVKVNKTKK</sequence>
<accession>A0A818XJF7</accession>
<protein>
    <submittedName>
        <fullName evidence="1">Uncharacterized protein</fullName>
    </submittedName>
</protein>